<reference evidence="4 5" key="1">
    <citation type="submission" date="2012-09" db="EMBL/GenBank/DDBJ databases">
        <title>Genome Sequence of Brevibacterium casei S18.</title>
        <authorList>
            <person name="Sharma R."/>
            <person name="Singh A."/>
            <person name="Jangir P.K."/>
        </authorList>
    </citation>
    <scope>NUCLEOTIDE SEQUENCE [LARGE SCALE GENOMIC DNA]</scope>
    <source>
        <strain evidence="4 5">S18</strain>
    </source>
</reference>
<dbReference type="eggNOG" id="COG1396">
    <property type="taxonomic scope" value="Bacteria"/>
</dbReference>
<gene>
    <name evidence="4" type="ORF">C272_14378</name>
</gene>
<dbReference type="PANTHER" id="PTHR46797">
    <property type="entry name" value="HTH-TYPE TRANSCRIPTIONAL REGULATOR"/>
    <property type="match status" value="1"/>
</dbReference>
<dbReference type="Proteomes" id="UP000009879">
    <property type="component" value="Unassembled WGS sequence"/>
</dbReference>
<evidence type="ECO:0000256" key="2">
    <source>
        <dbReference type="SAM" id="MobiDB-lite"/>
    </source>
</evidence>
<feature type="compositionally biased region" description="Polar residues" evidence="2">
    <location>
        <begin position="23"/>
        <end position="49"/>
    </location>
</feature>
<dbReference type="InterPro" id="IPR001387">
    <property type="entry name" value="Cro/C1-type_HTH"/>
</dbReference>
<evidence type="ECO:0000313" key="5">
    <source>
        <dbReference type="Proteomes" id="UP000009879"/>
    </source>
</evidence>
<sequence length="248" mass="26204">MSAAADDSPSPETRDPSVKGNVEDSSVDQGSVDQRSGNDADSNQGSVDQVSGDHENRVHDNSTATDSSTPRAQVAAAVKRERQRAGLSLSEVARRAGIGKSTMSGLEAGTANPSLETMWALAAALDIPLSRLLDPPQQEIALHHVRDMPSLPSTTANYVATLLSASPPTARRDIYFIQAEPGESRNSHPHPAGTIEHVIVGRGAARIEALGQSFELVAGDYLVHPGDQPHSFTALEPGTNCIFVVESR</sequence>
<feature type="region of interest" description="Disordered" evidence="2">
    <location>
        <begin position="1"/>
        <end position="86"/>
    </location>
</feature>
<feature type="compositionally biased region" description="Basic and acidic residues" evidence="2">
    <location>
        <begin position="51"/>
        <end position="60"/>
    </location>
</feature>
<feature type="compositionally biased region" description="Polar residues" evidence="2">
    <location>
        <begin position="61"/>
        <end position="71"/>
    </location>
</feature>
<dbReference type="GO" id="GO:0005829">
    <property type="term" value="C:cytosol"/>
    <property type="evidence" value="ECO:0007669"/>
    <property type="project" value="TreeGrafter"/>
</dbReference>
<accession>K9ADY5</accession>
<dbReference type="SMART" id="SM00530">
    <property type="entry name" value="HTH_XRE"/>
    <property type="match status" value="1"/>
</dbReference>
<dbReference type="AlphaFoldDB" id="K9ADY5"/>
<dbReference type="InterPro" id="IPR014710">
    <property type="entry name" value="RmlC-like_jellyroll"/>
</dbReference>
<dbReference type="InterPro" id="IPR013096">
    <property type="entry name" value="Cupin_2"/>
</dbReference>
<comment type="caution">
    <text evidence="4">The sequence shown here is derived from an EMBL/GenBank/DDBJ whole genome shotgun (WGS) entry which is preliminary data.</text>
</comment>
<evidence type="ECO:0000256" key="1">
    <source>
        <dbReference type="ARBA" id="ARBA00023125"/>
    </source>
</evidence>
<dbReference type="InterPro" id="IPR011051">
    <property type="entry name" value="RmlC_Cupin_sf"/>
</dbReference>
<dbReference type="CDD" id="cd00093">
    <property type="entry name" value="HTH_XRE"/>
    <property type="match status" value="1"/>
</dbReference>
<dbReference type="CDD" id="cd02209">
    <property type="entry name" value="cupin_XRE_C"/>
    <property type="match status" value="1"/>
</dbReference>
<dbReference type="Pfam" id="PF07883">
    <property type="entry name" value="Cupin_2"/>
    <property type="match status" value="1"/>
</dbReference>
<dbReference type="Pfam" id="PF01381">
    <property type="entry name" value="HTH_3"/>
    <property type="match status" value="1"/>
</dbReference>
<proteinExistence type="predicted"/>
<dbReference type="GO" id="GO:0003677">
    <property type="term" value="F:DNA binding"/>
    <property type="evidence" value="ECO:0007669"/>
    <property type="project" value="UniProtKB-KW"/>
</dbReference>
<organism evidence="4 5">
    <name type="scientific">Brevibacterium casei S18</name>
    <dbReference type="NCBI Taxonomy" id="1229781"/>
    <lineage>
        <taxon>Bacteria</taxon>
        <taxon>Bacillati</taxon>
        <taxon>Actinomycetota</taxon>
        <taxon>Actinomycetes</taxon>
        <taxon>Micrococcales</taxon>
        <taxon>Brevibacteriaceae</taxon>
        <taxon>Brevibacterium</taxon>
    </lineage>
</organism>
<dbReference type="Gene3D" id="1.10.260.40">
    <property type="entry name" value="lambda repressor-like DNA-binding domains"/>
    <property type="match status" value="1"/>
</dbReference>
<dbReference type="EMBL" id="AMSP01000015">
    <property type="protein sequence ID" value="EKU45539.1"/>
    <property type="molecule type" value="Genomic_DNA"/>
</dbReference>
<dbReference type="SUPFAM" id="SSF51182">
    <property type="entry name" value="RmlC-like cupins"/>
    <property type="match status" value="1"/>
</dbReference>
<evidence type="ECO:0000259" key="3">
    <source>
        <dbReference type="PROSITE" id="PS50943"/>
    </source>
</evidence>
<dbReference type="Gene3D" id="2.60.120.10">
    <property type="entry name" value="Jelly Rolls"/>
    <property type="match status" value="1"/>
</dbReference>
<dbReference type="InterPro" id="IPR050807">
    <property type="entry name" value="TransReg_Diox_bact_type"/>
</dbReference>
<dbReference type="PROSITE" id="PS50943">
    <property type="entry name" value="HTH_CROC1"/>
    <property type="match status" value="1"/>
</dbReference>
<dbReference type="SUPFAM" id="SSF47413">
    <property type="entry name" value="lambda repressor-like DNA-binding domains"/>
    <property type="match status" value="1"/>
</dbReference>
<dbReference type="RefSeq" id="WP_009380478.1">
    <property type="nucleotide sequence ID" value="NZ_AMSP01000015.1"/>
</dbReference>
<dbReference type="GO" id="GO:0003700">
    <property type="term" value="F:DNA-binding transcription factor activity"/>
    <property type="evidence" value="ECO:0007669"/>
    <property type="project" value="TreeGrafter"/>
</dbReference>
<dbReference type="PATRIC" id="fig|1229781.4.peg.2882"/>
<dbReference type="PANTHER" id="PTHR46797:SF1">
    <property type="entry name" value="METHYLPHOSPHONATE SYNTHASE"/>
    <property type="match status" value="1"/>
</dbReference>
<keyword evidence="5" id="KW-1185">Reference proteome</keyword>
<keyword evidence="1" id="KW-0238">DNA-binding</keyword>
<feature type="domain" description="HTH cro/C1-type" evidence="3">
    <location>
        <begin position="78"/>
        <end position="132"/>
    </location>
</feature>
<evidence type="ECO:0000313" key="4">
    <source>
        <dbReference type="EMBL" id="EKU45539.1"/>
    </source>
</evidence>
<name>K9ADY5_9MICO</name>
<dbReference type="InterPro" id="IPR010982">
    <property type="entry name" value="Lambda_DNA-bd_dom_sf"/>
</dbReference>
<protein>
    <submittedName>
        <fullName evidence="4">XRE family transcriptional regulator</fullName>
    </submittedName>
</protein>